<accession>A0ACC0BH88</accession>
<organism evidence="1 2">
    <name type="scientific">Catharanthus roseus</name>
    <name type="common">Madagascar periwinkle</name>
    <name type="synonym">Vinca rosea</name>
    <dbReference type="NCBI Taxonomy" id="4058"/>
    <lineage>
        <taxon>Eukaryota</taxon>
        <taxon>Viridiplantae</taxon>
        <taxon>Streptophyta</taxon>
        <taxon>Embryophyta</taxon>
        <taxon>Tracheophyta</taxon>
        <taxon>Spermatophyta</taxon>
        <taxon>Magnoliopsida</taxon>
        <taxon>eudicotyledons</taxon>
        <taxon>Gunneridae</taxon>
        <taxon>Pentapetalae</taxon>
        <taxon>asterids</taxon>
        <taxon>lamiids</taxon>
        <taxon>Gentianales</taxon>
        <taxon>Apocynaceae</taxon>
        <taxon>Rauvolfioideae</taxon>
        <taxon>Vinceae</taxon>
        <taxon>Catharanthinae</taxon>
        <taxon>Catharanthus</taxon>
    </lineage>
</organism>
<keyword evidence="2" id="KW-1185">Reference proteome</keyword>
<sequence>MASKLGGASKFCSTALLVLIYHFWSLFFLVFFVVGGGGGGGGGAYLRQLKLLQIIKNDLELLLYQGMAHRDQERLKRGITVTLKVASYNDCSIDQGECVEEDDSDDDYGGIQKVAFFVSGEPDFESGPPKDGLEYLRRVRWEAAHVPKVKIAKVDRNQLNKEQTVYMPQIPDIAECPAQVLPLKEWEDAFLADFSELRQTTKPENRDMSNEDGSCQTMDILLNKIPNNLETISAAIQNHGSNSEERSSLSSVTSLTSSKHPTLTMLLGMDAVARVTMLRKHINMAETRSSLSMDECLWLFALCAAVDIPLDAETSAALRSLLRKCADLRAQKSELDEEVVMLNILAVISGRYFGQSEN</sequence>
<protein>
    <submittedName>
        <fullName evidence="1">Uncharacterized protein</fullName>
    </submittedName>
</protein>
<dbReference type="Proteomes" id="UP001060085">
    <property type="component" value="Linkage Group LG03"/>
</dbReference>
<proteinExistence type="predicted"/>
<evidence type="ECO:0000313" key="2">
    <source>
        <dbReference type="Proteomes" id="UP001060085"/>
    </source>
</evidence>
<comment type="caution">
    <text evidence="1">The sequence shown here is derived from an EMBL/GenBank/DDBJ whole genome shotgun (WGS) entry which is preliminary data.</text>
</comment>
<evidence type="ECO:0000313" key="1">
    <source>
        <dbReference type="EMBL" id="KAI5671953.1"/>
    </source>
</evidence>
<gene>
    <name evidence="1" type="ORF">M9H77_12317</name>
</gene>
<name>A0ACC0BH88_CATRO</name>
<reference evidence="2" key="1">
    <citation type="journal article" date="2023" name="Nat. Plants">
        <title>Single-cell RNA sequencing provides a high-resolution roadmap for understanding the multicellular compartmentation of specialized metabolism.</title>
        <authorList>
            <person name="Sun S."/>
            <person name="Shen X."/>
            <person name="Li Y."/>
            <person name="Li Y."/>
            <person name="Wang S."/>
            <person name="Li R."/>
            <person name="Zhang H."/>
            <person name="Shen G."/>
            <person name="Guo B."/>
            <person name="Wei J."/>
            <person name="Xu J."/>
            <person name="St-Pierre B."/>
            <person name="Chen S."/>
            <person name="Sun C."/>
        </authorList>
    </citation>
    <scope>NUCLEOTIDE SEQUENCE [LARGE SCALE GENOMIC DNA]</scope>
</reference>
<dbReference type="EMBL" id="CM044703">
    <property type="protein sequence ID" value="KAI5671953.1"/>
    <property type="molecule type" value="Genomic_DNA"/>
</dbReference>